<dbReference type="FunFam" id="2.40.20.10:FF:000001">
    <property type="entry name" value="Urokinase-type plasminogen activator"/>
    <property type="match status" value="1"/>
</dbReference>
<name>A7T1H4_NEMVE</name>
<dbReference type="OMA" id="VPRCENT"/>
<dbReference type="Pfam" id="PF00051">
    <property type="entry name" value="Kringle"/>
    <property type="match status" value="1"/>
</dbReference>
<dbReference type="InterPro" id="IPR050759">
    <property type="entry name" value="Serine_protease_kringle"/>
</dbReference>
<dbReference type="InterPro" id="IPR000001">
    <property type="entry name" value="Kringle"/>
</dbReference>
<dbReference type="PhylomeDB" id="A7T1H4"/>
<dbReference type="SMART" id="SM00130">
    <property type="entry name" value="KR"/>
    <property type="match status" value="1"/>
</dbReference>
<proteinExistence type="predicted"/>
<comment type="caution">
    <text evidence="4">Lacks conserved residue(s) required for the propagation of feature annotation.</text>
</comment>
<dbReference type="Gene3D" id="2.40.20.10">
    <property type="entry name" value="Plasminogen Kringle 4"/>
    <property type="match status" value="1"/>
</dbReference>
<dbReference type="eggNOG" id="KOG1026">
    <property type="taxonomic scope" value="Eukaryota"/>
</dbReference>
<dbReference type="InterPro" id="IPR013806">
    <property type="entry name" value="Kringle-like"/>
</dbReference>
<evidence type="ECO:0000256" key="1">
    <source>
        <dbReference type="ARBA" id="ARBA00022572"/>
    </source>
</evidence>
<evidence type="ECO:0000256" key="3">
    <source>
        <dbReference type="ARBA" id="ARBA00023157"/>
    </source>
</evidence>
<evidence type="ECO:0000313" key="6">
    <source>
        <dbReference type="EMBL" id="EDO30193.1"/>
    </source>
</evidence>
<protein>
    <recommendedName>
        <fullName evidence="5">Kringle domain-containing protein</fullName>
    </recommendedName>
</protein>
<evidence type="ECO:0000259" key="5">
    <source>
        <dbReference type="PROSITE" id="PS50070"/>
    </source>
</evidence>
<dbReference type="AlphaFoldDB" id="A7T1H4"/>
<dbReference type="PRINTS" id="PR00018">
    <property type="entry name" value="KRINGLE"/>
</dbReference>
<feature type="non-terminal residue" evidence="6">
    <location>
        <position position="1"/>
    </location>
</feature>
<evidence type="ECO:0000313" key="7">
    <source>
        <dbReference type="Proteomes" id="UP000001593"/>
    </source>
</evidence>
<dbReference type="InParanoid" id="A7T1H4"/>
<keyword evidence="2" id="KW-0732">Signal</keyword>
<dbReference type="PANTHER" id="PTHR24261">
    <property type="entry name" value="PLASMINOGEN-RELATED"/>
    <property type="match status" value="1"/>
</dbReference>
<dbReference type="Proteomes" id="UP000001593">
    <property type="component" value="Unassembled WGS sequence"/>
</dbReference>
<sequence length="87" mass="10268">DGRDYRGTMNFTAKGVTCQPWNEQWPHQHTEMADPLVAAREGLGKHNYCRNPGGRKHRPWCYTTLEKTRWQYCEIRSCRKTKSKRGV</sequence>
<keyword evidence="7" id="KW-1185">Reference proteome</keyword>
<dbReference type="STRING" id="45351.A7T1H4"/>
<keyword evidence="1 4" id="KW-0420">Kringle</keyword>
<reference evidence="6 7" key="1">
    <citation type="journal article" date="2007" name="Science">
        <title>Sea anemone genome reveals ancestral eumetazoan gene repertoire and genomic organization.</title>
        <authorList>
            <person name="Putnam N.H."/>
            <person name="Srivastava M."/>
            <person name="Hellsten U."/>
            <person name="Dirks B."/>
            <person name="Chapman J."/>
            <person name="Salamov A."/>
            <person name="Terry A."/>
            <person name="Shapiro H."/>
            <person name="Lindquist E."/>
            <person name="Kapitonov V.V."/>
            <person name="Jurka J."/>
            <person name="Genikhovich G."/>
            <person name="Grigoriev I.V."/>
            <person name="Lucas S.M."/>
            <person name="Steele R.E."/>
            <person name="Finnerty J.R."/>
            <person name="Technau U."/>
            <person name="Martindale M.Q."/>
            <person name="Rokhsar D.S."/>
        </authorList>
    </citation>
    <scope>NUCLEOTIDE SEQUENCE [LARGE SCALE GENOMIC DNA]</scope>
    <source>
        <strain evidence="7">CH2 X CH6</strain>
    </source>
</reference>
<dbReference type="InterPro" id="IPR038178">
    <property type="entry name" value="Kringle_sf"/>
</dbReference>
<gene>
    <name evidence="6" type="ORF">NEMVEDRAFT_v1g141769</name>
</gene>
<dbReference type="SUPFAM" id="SSF57440">
    <property type="entry name" value="Kringle-like"/>
    <property type="match status" value="1"/>
</dbReference>
<dbReference type="PROSITE" id="PS50070">
    <property type="entry name" value="KRINGLE_2"/>
    <property type="match status" value="1"/>
</dbReference>
<dbReference type="PANTHER" id="PTHR24261:SF7">
    <property type="entry name" value="KRINGLE DOMAIN-CONTAINING PROTEIN"/>
    <property type="match status" value="1"/>
</dbReference>
<organism evidence="6 7">
    <name type="scientific">Nematostella vectensis</name>
    <name type="common">Starlet sea anemone</name>
    <dbReference type="NCBI Taxonomy" id="45351"/>
    <lineage>
        <taxon>Eukaryota</taxon>
        <taxon>Metazoa</taxon>
        <taxon>Cnidaria</taxon>
        <taxon>Anthozoa</taxon>
        <taxon>Hexacorallia</taxon>
        <taxon>Actiniaria</taxon>
        <taxon>Edwardsiidae</taxon>
        <taxon>Nematostella</taxon>
    </lineage>
</organism>
<accession>A7T1H4</accession>
<dbReference type="EMBL" id="DS470112">
    <property type="protein sequence ID" value="EDO30193.1"/>
    <property type="molecule type" value="Genomic_DNA"/>
</dbReference>
<dbReference type="PROSITE" id="PS00021">
    <property type="entry name" value="KRINGLE_1"/>
    <property type="match status" value="1"/>
</dbReference>
<dbReference type="CDD" id="cd00108">
    <property type="entry name" value="KR"/>
    <property type="match status" value="1"/>
</dbReference>
<evidence type="ECO:0000256" key="2">
    <source>
        <dbReference type="ARBA" id="ARBA00022729"/>
    </source>
</evidence>
<dbReference type="InterPro" id="IPR018056">
    <property type="entry name" value="Kringle_CS"/>
</dbReference>
<dbReference type="HOGENOM" id="CLU_158332_2_1_1"/>
<feature type="domain" description="Kringle" evidence="5">
    <location>
        <begin position="1"/>
        <end position="78"/>
    </location>
</feature>
<evidence type="ECO:0000256" key="4">
    <source>
        <dbReference type="PROSITE-ProRule" id="PRU00121"/>
    </source>
</evidence>
<keyword evidence="3" id="KW-1015">Disulfide bond</keyword>